<sequence length="519" mass="55339">MTRTTYTALTLTALTATILTITATTSPTRPTWWPILTALLVCAAASIAACAIGATTAICATMLSSRAQTLLDALFLFQLTVPPFIIGSLLKLILGRTSPLTHLLPTTEFTGPTALILTYAIALTPPAHFGIRVALRGITASHIDAARVAGLYGPHLLKIVLGHRLALATPCLIAFLFSIAMSDPVTPTLVAPRLPFAASEIWFRAHAFDQAHLEAGQALLLVIPHICVLAAALCTCRHLLLRNPELPESFRLHTTTADWSRPVGSHTWIPTTIVTIAATTSATLITIMILIGSQSRGGPAITEVVINTMGLAFLVLALALALASLALHIRKHLGRAWGRHARRTIDAFFLTLLTLPGATIGTGLRLSIHTPNPTLGNYTDTRLAGLLLACLPAALALTYLLTVIIGPVLSRDDYEIALLQGVRPLAAFIEVVLPRSTNIVICGFLVVFSQCAALAAPLLWVSPPDTPLVMLRLFKLLDAADYPDAFRISATVSILVATLAAAMRATIQPHTPTRPKGRR</sequence>
<dbReference type="SUPFAM" id="SSF161098">
    <property type="entry name" value="MetI-like"/>
    <property type="match status" value="2"/>
</dbReference>
<feature type="transmembrane region" description="Helical" evidence="5">
    <location>
        <begin position="386"/>
        <end position="409"/>
    </location>
</feature>
<evidence type="ECO:0000256" key="3">
    <source>
        <dbReference type="ARBA" id="ARBA00022989"/>
    </source>
</evidence>
<keyword evidence="2 5" id="KW-0812">Transmembrane</keyword>
<keyword evidence="4 5" id="KW-0472">Membrane</keyword>
<comment type="subcellular location">
    <subcellularLocation>
        <location evidence="1">Membrane</location>
        <topology evidence="1">Multi-pass membrane protein</topology>
    </subcellularLocation>
</comment>
<dbReference type="InterPro" id="IPR035906">
    <property type="entry name" value="MetI-like_sf"/>
</dbReference>
<keyword evidence="3 5" id="KW-1133">Transmembrane helix</keyword>
<dbReference type="Gene3D" id="1.10.3720.10">
    <property type="entry name" value="MetI-like"/>
    <property type="match status" value="2"/>
</dbReference>
<evidence type="ECO:0000259" key="6">
    <source>
        <dbReference type="PROSITE" id="PS50928"/>
    </source>
</evidence>
<proteinExistence type="predicted"/>
<evidence type="ECO:0000256" key="5">
    <source>
        <dbReference type="SAM" id="Phobius"/>
    </source>
</evidence>
<evidence type="ECO:0000256" key="2">
    <source>
        <dbReference type="ARBA" id="ARBA00022692"/>
    </source>
</evidence>
<dbReference type="RefSeq" id="WP_115031497.1">
    <property type="nucleotide sequence ID" value="NZ_UFYA01000001.1"/>
</dbReference>
<feature type="transmembrane region" description="Helical" evidence="5">
    <location>
        <begin position="304"/>
        <end position="327"/>
    </location>
</feature>
<feature type="transmembrane region" description="Helical" evidence="5">
    <location>
        <begin position="114"/>
        <end position="135"/>
    </location>
</feature>
<evidence type="ECO:0000313" key="8">
    <source>
        <dbReference type="Proteomes" id="UP000254118"/>
    </source>
</evidence>
<feature type="transmembrane region" description="Helical" evidence="5">
    <location>
        <begin position="439"/>
        <end position="461"/>
    </location>
</feature>
<comment type="caution">
    <text evidence="7">The sequence shown here is derived from an EMBL/GenBank/DDBJ whole genome shotgun (WGS) entry which is preliminary data.</text>
</comment>
<dbReference type="Proteomes" id="UP000254118">
    <property type="component" value="Unassembled WGS sequence"/>
</dbReference>
<dbReference type="GO" id="GO:0055085">
    <property type="term" value="P:transmembrane transport"/>
    <property type="evidence" value="ECO:0007669"/>
    <property type="project" value="InterPro"/>
</dbReference>
<evidence type="ECO:0000256" key="1">
    <source>
        <dbReference type="ARBA" id="ARBA00004141"/>
    </source>
</evidence>
<feature type="domain" description="ABC transmembrane type-1" evidence="6">
    <location>
        <begin position="35"/>
        <end position="232"/>
    </location>
</feature>
<dbReference type="AlphaFoldDB" id="A0AA46BPD9"/>
<gene>
    <name evidence="7" type="ORF">NCTC7915_01878</name>
</gene>
<dbReference type="EMBL" id="UFYA01000001">
    <property type="protein sequence ID" value="STD12966.1"/>
    <property type="molecule type" value="Genomic_DNA"/>
</dbReference>
<feature type="transmembrane region" description="Helical" evidence="5">
    <location>
        <begin position="33"/>
        <end position="61"/>
    </location>
</feature>
<dbReference type="PROSITE" id="PS50928">
    <property type="entry name" value="ABC_TM1"/>
    <property type="match status" value="1"/>
</dbReference>
<reference evidence="7 8" key="1">
    <citation type="submission" date="2018-06" db="EMBL/GenBank/DDBJ databases">
        <authorList>
            <consortium name="Pathogen Informatics"/>
            <person name="Doyle S."/>
        </authorList>
    </citation>
    <scope>NUCLEOTIDE SEQUENCE [LARGE SCALE GENOMIC DNA]</scope>
    <source>
        <strain evidence="7 8">NCTC7915</strain>
    </source>
</reference>
<feature type="transmembrane region" description="Helical" evidence="5">
    <location>
        <begin position="347"/>
        <end position="366"/>
    </location>
</feature>
<feature type="transmembrane region" description="Helical" evidence="5">
    <location>
        <begin position="268"/>
        <end position="292"/>
    </location>
</feature>
<protein>
    <submittedName>
        <fullName evidence="7">Binding-protein-dependent transport system inner membrane component</fullName>
    </submittedName>
</protein>
<feature type="transmembrane region" description="Helical" evidence="5">
    <location>
        <begin position="485"/>
        <end position="507"/>
    </location>
</feature>
<name>A0AA46BPD9_9MICO</name>
<organism evidence="7 8">
    <name type="scientific">Dermatophilus congolensis</name>
    <dbReference type="NCBI Taxonomy" id="1863"/>
    <lineage>
        <taxon>Bacteria</taxon>
        <taxon>Bacillati</taxon>
        <taxon>Actinomycetota</taxon>
        <taxon>Actinomycetes</taxon>
        <taxon>Micrococcales</taxon>
        <taxon>Dermatophilaceae</taxon>
        <taxon>Dermatophilus</taxon>
    </lineage>
</organism>
<dbReference type="InterPro" id="IPR000515">
    <property type="entry name" value="MetI-like"/>
</dbReference>
<accession>A0AA46BPD9</accession>
<dbReference type="GO" id="GO:0016020">
    <property type="term" value="C:membrane"/>
    <property type="evidence" value="ECO:0007669"/>
    <property type="project" value="UniProtKB-SubCell"/>
</dbReference>
<feature type="transmembrane region" description="Helical" evidence="5">
    <location>
        <begin position="156"/>
        <end position="180"/>
    </location>
</feature>
<feature type="transmembrane region" description="Helical" evidence="5">
    <location>
        <begin position="218"/>
        <end position="241"/>
    </location>
</feature>
<evidence type="ECO:0000313" key="7">
    <source>
        <dbReference type="EMBL" id="STD12966.1"/>
    </source>
</evidence>
<feature type="transmembrane region" description="Helical" evidence="5">
    <location>
        <begin position="73"/>
        <end position="94"/>
    </location>
</feature>
<evidence type="ECO:0000256" key="4">
    <source>
        <dbReference type="ARBA" id="ARBA00023136"/>
    </source>
</evidence>